<dbReference type="Proteomes" id="UP000077349">
    <property type="component" value="Unassembled WGS sequence"/>
</dbReference>
<dbReference type="AlphaFoldDB" id="A0A177GAM3"/>
<dbReference type="EMBL" id="LVHD01000015">
    <property type="protein sequence ID" value="OAG77310.1"/>
    <property type="molecule type" value="Genomic_DNA"/>
</dbReference>
<dbReference type="PANTHER" id="PTHR43760:SF1">
    <property type="entry name" value="ENDORIBONUCLEASE L-PSP_CHORISMATE MUTASE-LIKE DOMAIN-CONTAINING PROTEIN"/>
    <property type="match status" value="1"/>
</dbReference>
<reference evidence="1 2" key="1">
    <citation type="submission" date="2016-03" db="EMBL/GenBank/DDBJ databases">
        <title>Draft genome sequence of Acetobacter malorum CECT 7742, a strain isolated from strawberry vinegar.</title>
        <authorList>
            <person name="Sainz F."/>
            <person name="Mas A."/>
            <person name="Torija M.J."/>
        </authorList>
    </citation>
    <scope>NUCLEOTIDE SEQUENCE [LARGE SCALE GENOMIC DNA]</scope>
    <source>
        <strain evidence="1 2">CECT 7742</strain>
    </source>
</reference>
<dbReference type="CDD" id="cd02199">
    <property type="entry name" value="YjgF_YER057c_UK114_like_1"/>
    <property type="match status" value="1"/>
</dbReference>
<organism evidence="1 2">
    <name type="scientific">Acetobacter malorum</name>
    <dbReference type="NCBI Taxonomy" id="178901"/>
    <lineage>
        <taxon>Bacteria</taxon>
        <taxon>Pseudomonadati</taxon>
        <taxon>Pseudomonadota</taxon>
        <taxon>Alphaproteobacteria</taxon>
        <taxon>Acetobacterales</taxon>
        <taxon>Acetobacteraceae</taxon>
        <taxon>Acetobacter</taxon>
    </lineage>
</organism>
<gene>
    <name evidence="1" type="ORF">Amal_01560</name>
</gene>
<accession>A0A177GAM3</accession>
<name>A0A177GAM3_9PROT</name>
<dbReference type="SUPFAM" id="SSF55298">
    <property type="entry name" value="YjgF-like"/>
    <property type="match status" value="1"/>
</dbReference>
<sequence length="84" mass="8770">MSTTPEARLKDLGITLPTPAAPVANYVACVQTGNLLIVSGQLPLADGKLFATGKLGRRCCCGYRCGSSALQHDQRDCSGQSRCG</sequence>
<protein>
    <submittedName>
        <fullName evidence="1">Translation initiation inhibitor YjgF/endoribonuclease</fullName>
    </submittedName>
</protein>
<dbReference type="InterPro" id="IPR013813">
    <property type="entry name" value="Endoribo_LPSP/chorism_mut-like"/>
</dbReference>
<dbReference type="Gene3D" id="3.30.1330.40">
    <property type="entry name" value="RutC-like"/>
    <property type="match status" value="1"/>
</dbReference>
<proteinExistence type="predicted"/>
<dbReference type="PATRIC" id="fig|178901.16.peg.1658"/>
<comment type="caution">
    <text evidence="1">The sequence shown here is derived from an EMBL/GenBank/DDBJ whole genome shotgun (WGS) entry which is preliminary data.</text>
</comment>
<dbReference type="PANTHER" id="PTHR43760">
    <property type="entry name" value="ENDORIBONUCLEASE-RELATED"/>
    <property type="match status" value="1"/>
</dbReference>
<evidence type="ECO:0000313" key="2">
    <source>
        <dbReference type="Proteomes" id="UP000077349"/>
    </source>
</evidence>
<dbReference type="InterPro" id="IPR035959">
    <property type="entry name" value="RutC-like_sf"/>
</dbReference>
<evidence type="ECO:0000313" key="1">
    <source>
        <dbReference type="EMBL" id="OAG77310.1"/>
    </source>
</evidence>